<evidence type="ECO:0000256" key="1">
    <source>
        <dbReference type="SAM" id="MobiDB-lite"/>
    </source>
</evidence>
<feature type="region of interest" description="Disordered" evidence="1">
    <location>
        <begin position="30"/>
        <end position="53"/>
    </location>
</feature>
<name>A0A5J9U5N2_9POAL</name>
<proteinExistence type="predicted"/>
<dbReference type="EMBL" id="RWGY01000029">
    <property type="protein sequence ID" value="TVU18959.1"/>
    <property type="molecule type" value="Genomic_DNA"/>
</dbReference>
<dbReference type="Proteomes" id="UP000324897">
    <property type="component" value="Chromosome 7"/>
</dbReference>
<dbReference type="AlphaFoldDB" id="A0A5J9U5N2"/>
<protein>
    <submittedName>
        <fullName evidence="2">Uncharacterized protein</fullName>
    </submittedName>
</protein>
<keyword evidence="3" id="KW-1185">Reference proteome</keyword>
<gene>
    <name evidence="2" type="ORF">EJB05_35082</name>
</gene>
<organism evidence="2 3">
    <name type="scientific">Eragrostis curvula</name>
    <name type="common">weeping love grass</name>
    <dbReference type="NCBI Taxonomy" id="38414"/>
    <lineage>
        <taxon>Eukaryota</taxon>
        <taxon>Viridiplantae</taxon>
        <taxon>Streptophyta</taxon>
        <taxon>Embryophyta</taxon>
        <taxon>Tracheophyta</taxon>
        <taxon>Spermatophyta</taxon>
        <taxon>Magnoliopsida</taxon>
        <taxon>Liliopsida</taxon>
        <taxon>Poales</taxon>
        <taxon>Poaceae</taxon>
        <taxon>PACMAD clade</taxon>
        <taxon>Chloridoideae</taxon>
        <taxon>Eragrostideae</taxon>
        <taxon>Eragrostidinae</taxon>
        <taxon>Eragrostis</taxon>
    </lineage>
</organism>
<dbReference type="Gramene" id="TVU18959">
    <property type="protein sequence ID" value="TVU18959"/>
    <property type="gene ID" value="EJB05_35082"/>
</dbReference>
<reference evidence="2 3" key="1">
    <citation type="journal article" date="2019" name="Sci. Rep.">
        <title>A high-quality genome of Eragrostis curvula grass provides insights into Poaceae evolution and supports new strategies to enhance forage quality.</title>
        <authorList>
            <person name="Carballo J."/>
            <person name="Santos B.A.C.M."/>
            <person name="Zappacosta D."/>
            <person name="Garbus I."/>
            <person name="Selva J.P."/>
            <person name="Gallo C.A."/>
            <person name="Diaz A."/>
            <person name="Albertini E."/>
            <person name="Caccamo M."/>
            <person name="Echenique V."/>
        </authorList>
    </citation>
    <scope>NUCLEOTIDE SEQUENCE [LARGE SCALE GENOMIC DNA]</scope>
    <source>
        <strain evidence="3">cv. Victoria</strain>
        <tissue evidence="2">Leaf</tissue>
    </source>
</reference>
<evidence type="ECO:0000313" key="2">
    <source>
        <dbReference type="EMBL" id="TVU18959.1"/>
    </source>
</evidence>
<comment type="caution">
    <text evidence="2">The sequence shown here is derived from an EMBL/GenBank/DDBJ whole genome shotgun (WGS) entry which is preliminary data.</text>
</comment>
<evidence type="ECO:0000313" key="3">
    <source>
        <dbReference type="Proteomes" id="UP000324897"/>
    </source>
</evidence>
<accession>A0A5J9U5N2</accession>
<feature type="non-terminal residue" evidence="2">
    <location>
        <position position="1"/>
    </location>
</feature>
<sequence length="241" mass="26232">MPVTHIFAATVSGQSSIRRRCRFRPKHEQTPLKVSPSWNTDRAGGGWPKSEVESGDVSRNQIEILCSFCPSGDYGFAAASCEGQGDLVLLRRRHPPVATLANPEGSAACRWLWGGTRRRLLLAELDSSAALTFGGHAARGGGVPQRDPTAHQTSSRTAPLLLTNFWAPWLGPSVLQYAGTYLFYSVARKTARVISERKSTLCPTMDACYASLPRSGFTSTGHSKTDKDGAHLCWNENQILT</sequence>